<reference evidence="3" key="1">
    <citation type="journal article" date="2019" name="Int. J. Syst. Evol. Microbiol.">
        <title>The Global Catalogue of Microorganisms (GCM) 10K type strain sequencing project: providing services to taxonomists for standard genome sequencing and annotation.</title>
        <authorList>
            <consortium name="The Broad Institute Genomics Platform"/>
            <consortium name="The Broad Institute Genome Sequencing Center for Infectious Disease"/>
            <person name="Wu L."/>
            <person name="Ma J."/>
        </authorList>
    </citation>
    <scope>NUCLEOTIDE SEQUENCE [LARGE SCALE GENOMIC DNA]</scope>
    <source>
        <strain evidence="3">JCM 12165</strain>
    </source>
</reference>
<evidence type="ECO:0000313" key="2">
    <source>
        <dbReference type="EMBL" id="MFD1531240.1"/>
    </source>
</evidence>
<evidence type="ECO:0000256" key="1">
    <source>
        <dbReference type="SAM" id="MobiDB-lite"/>
    </source>
</evidence>
<sequence length="71" mass="6980">MAERAAAGERVLPADMGAGGPQAGDQIPEGAHSSGKGYALMTQVWQPVVVGSSAGSPAAPQPRSGSPPGRL</sequence>
<dbReference type="RefSeq" id="WP_343973630.1">
    <property type="nucleotide sequence ID" value="NZ_BAAAJG010000004.1"/>
</dbReference>
<dbReference type="Proteomes" id="UP001597145">
    <property type="component" value="Unassembled WGS sequence"/>
</dbReference>
<accession>A0ABW4FKU9</accession>
<feature type="region of interest" description="Disordered" evidence="1">
    <location>
        <begin position="1"/>
        <end position="35"/>
    </location>
</feature>
<proteinExistence type="predicted"/>
<name>A0ABW4FKU9_9PSEU</name>
<comment type="caution">
    <text evidence="2">The sequence shown here is derived from an EMBL/GenBank/DDBJ whole genome shotgun (WGS) entry which is preliminary data.</text>
</comment>
<evidence type="ECO:0000313" key="3">
    <source>
        <dbReference type="Proteomes" id="UP001597145"/>
    </source>
</evidence>
<dbReference type="EMBL" id="JBHUCP010000010">
    <property type="protein sequence ID" value="MFD1531240.1"/>
    <property type="molecule type" value="Genomic_DNA"/>
</dbReference>
<gene>
    <name evidence="2" type="ORF">ACFSCY_17530</name>
</gene>
<keyword evidence="3" id="KW-1185">Reference proteome</keyword>
<feature type="region of interest" description="Disordered" evidence="1">
    <location>
        <begin position="51"/>
        <end position="71"/>
    </location>
</feature>
<protein>
    <submittedName>
        <fullName evidence="2">Uncharacterized protein</fullName>
    </submittedName>
</protein>
<organism evidence="2 3">
    <name type="scientific">Pseudonocardia aurantiaca</name>
    <dbReference type="NCBI Taxonomy" id="75290"/>
    <lineage>
        <taxon>Bacteria</taxon>
        <taxon>Bacillati</taxon>
        <taxon>Actinomycetota</taxon>
        <taxon>Actinomycetes</taxon>
        <taxon>Pseudonocardiales</taxon>
        <taxon>Pseudonocardiaceae</taxon>
        <taxon>Pseudonocardia</taxon>
    </lineage>
</organism>